<dbReference type="InterPro" id="IPR037272">
    <property type="entry name" value="SNS_sf"/>
</dbReference>
<dbReference type="GO" id="GO:0046872">
    <property type="term" value="F:metal ion binding"/>
    <property type="evidence" value="ECO:0007669"/>
    <property type="project" value="UniProtKB-KW"/>
</dbReference>
<keyword evidence="6" id="KW-0479">Metal-binding</keyword>
<feature type="transmembrane region" description="Helical" evidence="9">
    <location>
        <begin position="542"/>
        <end position="565"/>
    </location>
</feature>
<feature type="transmembrane region" description="Helical" evidence="9">
    <location>
        <begin position="263"/>
        <end position="282"/>
    </location>
</feature>
<feature type="binding site" evidence="6">
    <location>
        <position position="376"/>
    </location>
    <ligand>
        <name>Na(+)</name>
        <dbReference type="ChEBI" id="CHEBI:29101"/>
        <label>1</label>
    </ligand>
</feature>
<keyword evidence="5 9" id="KW-0472">Membrane</keyword>
<evidence type="ECO:0000256" key="1">
    <source>
        <dbReference type="ARBA" id="ARBA00004141"/>
    </source>
</evidence>
<sequence>MDPDGKEAEDAVAEAKVPLRDGEEATAEAAKASGPVTVREKWSSKLDFILSCIGLCIGLGNVWRFPYLCYENGGGTFLIPYLITLFFGGIPMLMLELSLGQMLNVGGLGVWKYCPIFKGVGFCANIMAFWLNVYYIVIVAYALYYLGNSFTMGELPWKKCNESWNTHCCMSTFANNTGFNCTMVNISYSATNFTRGLLPTTLIPSGYNDSWGPISVIGTTSEMEQCQLCGKDSWNSPVAEFWERQALSMSTDIGEAGGLRWQLVLTLGIAWIVCYFCIFKGVQWTGKIVYVTALFPYMLLIILLFRGITLDGASIGIEYYLKPNFTKIQESKVWLQAASQIFFSLGLGLGTHIALGSYNPLTNNCYKDALLVGTINSCTSIFAGFVIFSVIGFMAKAQKKSVSQVAASGPGLAFLAYPSAISELPAAPIWAVLFFLMVFFVGIDSQFCTVEGFITAVADEWPLLRVHRKKFVLVLCMVSFVIGLSMVSTGGAYVFNMFDSYAASGPALLLLIGFECIAFAWFFGIFRLREKMKMVIGHAPPIIWQICVTVLCPLSCFGVLAFSVLEFKPLIYTRSTAPPYKYPDWAQALGAMLALSSVVAIPIYAIYYAIRTLCFTDNKHNLPLSKRIKDMFRKDIPEIDGAPNPQLQMNPMAASL</sequence>
<keyword evidence="8" id="KW-0769">Symport</keyword>
<feature type="binding site" evidence="6">
    <location>
        <position position="344"/>
    </location>
    <ligand>
        <name>Na(+)</name>
        <dbReference type="ChEBI" id="CHEBI:29101"/>
        <label>1</label>
    </ligand>
</feature>
<dbReference type="NCBIfam" id="NF037979">
    <property type="entry name" value="Na_transp"/>
    <property type="match status" value="1"/>
</dbReference>
<keyword evidence="3 8" id="KW-0812">Transmembrane</keyword>
<evidence type="ECO:0000256" key="4">
    <source>
        <dbReference type="ARBA" id="ARBA00022989"/>
    </source>
</evidence>
<comment type="subcellular location">
    <subcellularLocation>
        <location evidence="1">Membrane</location>
        <topology evidence="1">Multi-pass membrane protein</topology>
    </subcellularLocation>
</comment>
<feature type="transmembrane region" description="Helical" evidence="9">
    <location>
        <begin position="77"/>
        <end position="99"/>
    </location>
</feature>
<keyword evidence="7" id="KW-1015">Disulfide bond</keyword>
<evidence type="ECO:0000256" key="9">
    <source>
        <dbReference type="SAM" id="Phobius"/>
    </source>
</evidence>
<keyword evidence="6" id="KW-0915">Sodium</keyword>
<feature type="binding site" evidence="6">
    <location>
        <position position="54"/>
    </location>
    <ligand>
        <name>Na(+)</name>
        <dbReference type="ChEBI" id="CHEBI:29101"/>
        <label>1</label>
    </ligand>
</feature>
<comment type="caution">
    <text evidence="11">The sequence shown here is derived from an EMBL/GenBank/DDBJ whole genome shotgun (WGS) entry which is preliminary data.</text>
</comment>
<gene>
    <name evidence="10" type="ORF">BOX15_Mlig023061g1</name>
    <name evidence="11" type="ORF">BOX15_Mlig023061g2</name>
</gene>
<dbReference type="Pfam" id="PF00209">
    <property type="entry name" value="SNF"/>
    <property type="match status" value="2"/>
</dbReference>
<evidence type="ECO:0000256" key="7">
    <source>
        <dbReference type="PIRSR" id="PIRSR600175-2"/>
    </source>
</evidence>
<evidence type="ECO:0000256" key="8">
    <source>
        <dbReference type="RuleBase" id="RU003732"/>
    </source>
</evidence>
<feature type="transmembrane region" description="Helical" evidence="9">
    <location>
        <begin position="585"/>
        <end position="610"/>
    </location>
</feature>
<evidence type="ECO:0000256" key="5">
    <source>
        <dbReference type="ARBA" id="ARBA00023136"/>
    </source>
</evidence>
<dbReference type="PANTHER" id="PTHR11616">
    <property type="entry name" value="SODIUM/CHLORIDE DEPENDENT TRANSPORTER"/>
    <property type="match status" value="1"/>
</dbReference>
<feature type="binding site" evidence="6">
    <location>
        <position position="445"/>
    </location>
    <ligand>
        <name>Na(+)</name>
        <dbReference type="ChEBI" id="CHEBI:29101"/>
        <label>1</label>
    </ligand>
</feature>
<dbReference type="PRINTS" id="PR00176">
    <property type="entry name" value="NANEUSMPORT"/>
</dbReference>
<dbReference type="EMBL" id="NIVC01000899">
    <property type="protein sequence ID" value="PAA75166.1"/>
    <property type="molecule type" value="Genomic_DNA"/>
</dbReference>
<dbReference type="PROSITE" id="PS50267">
    <property type="entry name" value="NA_NEUROTRAN_SYMP_3"/>
    <property type="match status" value="1"/>
</dbReference>
<dbReference type="AlphaFoldDB" id="A0A267FN07"/>
<keyword evidence="2 8" id="KW-0813">Transport</keyword>
<dbReference type="GO" id="GO:0005886">
    <property type="term" value="C:plasma membrane"/>
    <property type="evidence" value="ECO:0007669"/>
    <property type="project" value="TreeGrafter"/>
</dbReference>
<name>A0A267FN07_9PLAT</name>
<reference evidence="11 12" key="1">
    <citation type="submission" date="2017-06" db="EMBL/GenBank/DDBJ databases">
        <title>A platform for efficient transgenesis in Macrostomum lignano, a flatworm model organism for stem cell research.</title>
        <authorList>
            <person name="Berezikov E."/>
        </authorList>
    </citation>
    <scope>NUCLEOTIDE SEQUENCE [LARGE SCALE GENOMIC DNA]</scope>
    <source>
        <strain evidence="11">DV1</strain>
        <tissue evidence="11">Whole organism</tissue>
    </source>
</reference>
<dbReference type="InterPro" id="IPR000175">
    <property type="entry name" value="Na/ntran_symport"/>
</dbReference>
<dbReference type="PANTHER" id="PTHR11616:SF265">
    <property type="entry name" value="TRANSPORTER"/>
    <property type="match status" value="1"/>
</dbReference>
<comment type="similarity">
    <text evidence="8">Belongs to the sodium:neurotransmitter symporter (SNF) (TC 2.A.22) family.</text>
</comment>
<feature type="transmembrane region" description="Helical" evidence="9">
    <location>
        <begin position="427"/>
        <end position="450"/>
    </location>
</feature>
<dbReference type="GO" id="GO:0043005">
    <property type="term" value="C:neuron projection"/>
    <property type="evidence" value="ECO:0007669"/>
    <property type="project" value="TreeGrafter"/>
</dbReference>
<feature type="binding site" evidence="6">
    <location>
        <position position="444"/>
    </location>
    <ligand>
        <name>Na(+)</name>
        <dbReference type="ChEBI" id="CHEBI:29101"/>
        <label>1</label>
    </ligand>
</feature>
<evidence type="ECO:0000256" key="6">
    <source>
        <dbReference type="PIRSR" id="PIRSR600175-1"/>
    </source>
</evidence>
<dbReference type="EMBL" id="NIVC01002856">
    <property type="protein sequence ID" value="PAA54825.1"/>
    <property type="molecule type" value="Genomic_DNA"/>
</dbReference>
<dbReference type="Proteomes" id="UP000215902">
    <property type="component" value="Unassembled WGS sequence"/>
</dbReference>
<feature type="transmembrane region" description="Helical" evidence="9">
    <location>
        <begin position="507"/>
        <end position="526"/>
    </location>
</feature>
<evidence type="ECO:0000313" key="10">
    <source>
        <dbReference type="EMBL" id="PAA54825.1"/>
    </source>
</evidence>
<feature type="transmembrane region" description="Helical" evidence="9">
    <location>
        <begin position="370"/>
        <end position="395"/>
    </location>
</feature>
<feature type="transmembrane region" description="Helical" evidence="9">
    <location>
        <begin position="333"/>
        <end position="358"/>
    </location>
</feature>
<feature type="binding site" evidence="6">
    <location>
        <position position="61"/>
    </location>
    <ligand>
        <name>Na(+)</name>
        <dbReference type="ChEBI" id="CHEBI:29101"/>
        <label>1</label>
    </ligand>
</feature>
<accession>A0A267FN07</accession>
<dbReference type="SUPFAM" id="SSF161070">
    <property type="entry name" value="SNF-like"/>
    <property type="match status" value="1"/>
</dbReference>
<feature type="transmembrane region" description="Helical" evidence="9">
    <location>
        <begin position="48"/>
        <end position="65"/>
    </location>
</feature>
<dbReference type="GO" id="GO:0005332">
    <property type="term" value="F:gamma-aminobutyric acid:sodium:chloride symporter activity"/>
    <property type="evidence" value="ECO:0007669"/>
    <property type="project" value="TreeGrafter"/>
</dbReference>
<dbReference type="PROSITE" id="PS00610">
    <property type="entry name" value="NA_NEUROTRAN_SYMP_1"/>
    <property type="match status" value="1"/>
</dbReference>
<organism evidence="11 12">
    <name type="scientific">Macrostomum lignano</name>
    <dbReference type="NCBI Taxonomy" id="282301"/>
    <lineage>
        <taxon>Eukaryota</taxon>
        <taxon>Metazoa</taxon>
        <taxon>Spiralia</taxon>
        <taxon>Lophotrochozoa</taxon>
        <taxon>Platyhelminthes</taxon>
        <taxon>Rhabditophora</taxon>
        <taxon>Macrostomorpha</taxon>
        <taxon>Macrostomida</taxon>
        <taxon>Macrostomidae</taxon>
        <taxon>Macrostomum</taxon>
    </lineage>
</organism>
<dbReference type="OrthoDB" id="6581954at2759"/>
<evidence type="ECO:0000313" key="12">
    <source>
        <dbReference type="Proteomes" id="UP000215902"/>
    </source>
</evidence>
<evidence type="ECO:0000313" key="11">
    <source>
        <dbReference type="EMBL" id="PAA75166.1"/>
    </source>
</evidence>
<keyword evidence="4 9" id="KW-1133">Transmembrane helix</keyword>
<evidence type="ECO:0000256" key="3">
    <source>
        <dbReference type="ARBA" id="ARBA00022692"/>
    </source>
</evidence>
<keyword evidence="12" id="KW-1185">Reference proteome</keyword>
<feature type="transmembrane region" description="Helical" evidence="9">
    <location>
        <begin position="119"/>
        <end position="146"/>
    </location>
</feature>
<protein>
    <recommendedName>
        <fullName evidence="8">Transporter</fullName>
    </recommendedName>
</protein>
<feature type="transmembrane region" description="Helical" evidence="9">
    <location>
        <begin position="294"/>
        <end position="321"/>
    </location>
</feature>
<proteinExistence type="inferred from homology"/>
<feature type="transmembrane region" description="Helical" evidence="9">
    <location>
        <begin position="471"/>
        <end position="495"/>
    </location>
</feature>
<evidence type="ECO:0000256" key="2">
    <source>
        <dbReference type="ARBA" id="ARBA00022448"/>
    </source>
</evidence>
<feature type="disulfide bond" evidence="7">
    <location>
        <begin position="160"/>
        <end position="169"/>
    </location>
</feature>